<dbReference type="EMBL" id="JAMFTS010000001">
    <property type="protein sequence ID" value="KAJ4803898.1"/>
    <property type="molecule type" value="Genomic_DNA"/>
</dbReference>
<accession>A0AAV8GLZ4</accession>
<dbReference type="PANTHER" id="PTHR47292:SF1">
    <property type="entry name" value="TRANSCRIPTION ELONGATION FACTOR (TFIIS) FAMILY PROTEIN"/>
    <property type="match status" value="1"/>
</dbReference>
<feature type="compositionally biased region" description="Acidic residues" evidence="1">
    <location>
        <begin position="219"/>
        <end position="229"/>
    </location>
</feature>
<feature type="compositionally biased region" description="Basic and acidic residues" evidence="1">
    <location>
        <begin position="348"/>
        <end position="359"/>
    </location>
</feature>
<feature type="compositionally biased region" description="Low complexity" evidence="1">
    <location>
        <begin position="235"/>
        <end position="246"/>
    </location>
</feature>
<comment type="caution">
    <text evidence="2">The sequence shown here is derived from an EMBL/GenBank/DDBJ whole genome shotgun (WGS) entry which is preliminary data.</text>
</comment>
<evidence type="ECO:0000256" key="1">
    <source>
        <dbReference type="SAM" id="MobiDB-lite"/>
    </source>
</evidence>
<feature type="compositionally biased region" description="Basic and acidic residues" evidence="1">
    <location>
        <begin position="319"/>
        <end position="341"/>
    </location>
</feature>
<proteinExistence type="predicted"/>
<reference evidence="2" key="1">
    <citation type="submission" date="2022-08" db="EMBL/GenBank/DDBJ databases">
        <authorList>
            <person name="Marques A."/>
        </authorList>
    </citation>
    <scope>NUCLEOTIDE SEQUENCE</scope>
    <source>
        <strain evidence="2">RhyPub2mFocal</strain>
        <tissue evidence="2">Leaves</tissue>
    </source>
</reference>
<gene>
    <name evidence="2" type="ORF">LUZ62_016464</name>
</gene>
<keyword evidence="3" id="KW-1185">Reference proteome</keyword>
<feature type="compositionally biased region" description="Basic and acidic residues" evidence="1">
    <location>
        <begin position="191"/>
        <end position="208"/>
    </location>
</feature>
<feature type="region of interest" description="Disordered" evidence="1">
    <location>
        <begin position="419"/>
        <end position="450"/>
    </location>
</feature>
<feature type="region of interest" description="Disordered" evidence="1">
    <location>
        <begin position="299"/>
        <end position="363"/>
    </location>
</feature>
<evidence type="ECO:0000313" key="3">
    <source>
        <dbReference type="Proteomes" id="UP001140206"/>
    </source>
</evidence>
<organism evidence="2 3">
    <name type="scientific">Rhynchospora pubera</name>
    <dbReference type="NCBI Taxonomy" id="906938"/>
    <lineage>
        <taxon>Eukaryota</taxon>
        <taxon>Viridiplantae</taxon>
        <taxon>Streptophyta</taxon>
        <taxon>Embryophyta</taxon>
        <taxon>Tracheophyta</taxon>
        <taxon>Spermatophyta</taxon>
        <taxon>Magnoliopsida</taxon>
        <taxon>Liliopsida</taxon>
        <taxon>Poales</taxon>
        <taxon>Cyperaceae</taxon>
        <taxon>Cyperoideae</taxon>
        <taxon>Rhynchosporeae</taxon>
        <taxon>Rhynchospora</taxon>
    </lineage>
</organism>
<dbReference type="PANTHER" id="PTHR47292">
    <property type="entry name" value="TRANSCRIPTION ELONGATION FACTOR (TFIIS) FAMILY PROTEIN-RELATED"/>
    <property type="match status" value="1"/>
</dbReference>
<evidence type="ECO:0000313" key="2">
    <source>
        <dbReference type="EMBL" id="KAJ4803898.1"/>
    </source>
</evidence>
<dbReference type="AlphaFoldDB" id="A0AAV8GLZ4"/>
<sequence>MTSNNSTPMLLDHTHLVLSQAEITDGITTINRLEEIVSAIAKANPDTSKGNPNPNSNGVFTHWCSLVHAIADTSDEVCIRHFVDKLNGLGLITEWAHLAQKLSNEVTIADVSDGASDKLIVSMLNLLKRLPTETCMLADGGILSVLKELGMSKSSIIKEMASALHDKWRPTEVGSGSSSHHIDSTIPDISESVKDEPQKPDISTKLDVSDSPMKGKTVEEEEDEEEEEEERMKSSSDPISPAYSSDTDSMPDVNTVVSPTEKEKKKVETVYDDDMDALEIARQVAIQVEEEVVQYRETLCSSPEEETKQVDVDLPTESIEAKTDKKTVDRIRSIPSLREEDSALTTGHHKENQVKDSKADGSGLDLNENLCLDNETIPELIHVAASKGVPPSSSMPVSSFRFDSGTSVGWTGTAAATSAFRPASPRSGLNPSVDRSSRGTPGLADSVSPKRKSSSCLAFEFDLNVAETNEVNLRPSGDSSTEVSSERAKKLKLDLNCSNEDEVVEPIPAQQPPKQVLSHVVRDHGHSSASSSSLRNQAKFDFDLNDDPSSCKDEGQNVNSAKSMGWNLMDNTDPRTQTTPPIFHSFLGPNATSSQFGSLAGPSSLYQTHLLPPPSGFGYQYNATPQVWYGQPSTSYAVPPPFAQHMVGPVTENGPSVRLSLMSGDRSNFFRPSLDLNAGTGSVEATTREVGFRQFIVQNHSGSVQEPAINATAQQAVQSPGNGVRWREQDRGRETFSFGFKQLI</sequence>
<protein>
    <submittedName>
        <fullName evidence="2">Serine/threonine-protein phosphatase 1 regulatory subunit 10</fullName>
    </submittedName>
</protein>
<feature type="region of interest" description="Disordered" evidence="1">
    <location>
        <begin position="168"/>
        <end position="266"/>
    </location>
</feature>
<feature type="region of interest" description="Disordered" evidence="1">
    <location>
        <begin position="507"/>
        <end position="534"/>
    </location>
</feature>
<name>A0AAV8GLZ4_9POAL</name>
<dbReference type="Proteomes" id="UP001140206">
    <property type="component" value="Chromosome 1"/>
</dbReference>